<dbReference type="PANTHER" id="PTHR19441:SF30">
    <property type="entry name" value="ELAFIN"/>
    <property type="match status" value="1"/>
</dbReference>
<dbReference type="GO" id="GO:0005615">
    <property type="term" value="C:extracellular space"/>
    <property type="evidence" value="ECO:0007669"/>
    <property type="project" value="TreeGrafter"/>
</dbReference>
<accession>K1PQC5</accession>
<feature type="region of interest" description="Disordered" evidence="3">
    <location>
        <begin position="343"/>
        <end position="930"/>
    </location>
</feature>
<dbReference type="Gene3D" id="4.10.75.10">
    <property type="entry name" value="Elafin-like"/>
    <property type="match status" value="1"/>
</dbReference>
<dbReference type="SUPFAM" id="SSF57256">
    <property type="entry name" value="Elafin-like"/>
    <property type="match status" value="1"/>
</dbReference>
<dbReference type="InterPro" id="IPR036645">
    <property type="entry name" value="Elafin-like_sf"/>
</dbReference>
<gene>
    <name evidence="4" type="ORF">CGI_10004704</name>
</gene>
<dbReference type="InParanoid" id="K1PQC5"/>
<dbReference type="GO" id="GO:0019731">
    <property type="term" value="P:antibacterial humoral response"/>
    <property type="evidence" value="ECO:0007669"/>
    <property type="project" value="TreeGrafter"/>
</dbReference>
<dbReference type="InterPro" id="IPR008197">
    <property type="entry name" value="WAP_dom"/>
</dbReference>
<dbReference type="GO" id="GO:0045087">
    <property type="term" value="P:innate immune response"/>
    <property type="evidence" value="ECO:0007669"/>
    <property type="project" value="TreeGrafter"/>
</dbReference>
<feature type="compositionally biased region" description="Polar residues" evidence="3">
    <location>
        <begin position="1087"/>
        <end position="1105"/>
    </location>
</feature>
<feature type="region of interest" description="Disordered" evidence="3">
    <location>
        <begin position="281"/>
        <end position="330"/>
    </location>
</feature>
<feature type="compositionally biased region" description="Polar residues" evidence="3">
    <location>
        <begin position="1632"/>
        <end position="1645"/>
    </location>
</feature>
<keyword evidence="4" id="KW-0648">Protein biosynthesis</keyword>
<proteinExistence type="predicted"/>
<dbReference type="HOGENOM" id="CLU_241049_0_0_1"/>
<feature type="region of interest" description="Disordered" evidence="3">
    <location>
        <begin position="120"/>
        <end position="268"/>
    </location>
</feature>
<dbReference type="GO" id="GO:0004867">
    <property type="term" value="F:serine-type endopeptidase inhibitor activity"/>
    <property type="evidence" value="ECO:0007669"/>
    <property type="project" value="TreeGrafter"/>
</dbReference>
<feature type="compositionally biased region" description="Low complexity" evidence="3">
    <location>
        <begin position="868"/>
        <end position="890"/>
    </location>
</feature>
<feature type="compositionally biased region" description="Pro residues" evidence="3">
    <location>
        <begin position="377"/>
        <end position="391"/>
    </location>
</feature>
<name>K1PQC5_MAGGI</name>
<feature type="compositionally biased region" description="Polar residues" evidence="3">
    <location>
        <begin position="234"/>
        <end position="256"/>
    </location>
</feature>
<feature type="region of interest" description="Disordered" evidence="3">
    <location>
        <begin position="1085"/>
        <end position="1120"/>
    </location>
</feature>
<dbReference type="CDD" id="cd00199">
    <property type="entry name" value="WAP"/>
    <property type="match status" value="1"/>
</dbReference>
<feature type="compositionally biased region" description="Low complexity" evidence="3">
    <location>
        <begin position="359"/>
        <end position="376"/>
    </location>
</feature>
<organism evidence="4">
    <name type="scientific">Magallana gigas</name>
    <name type="common">Pacific oyster</name>
    <name type="synonym">Crassostrea gigas</name>
    <dbReference type="NCBI Taxonomy" id="29159"/>
    <lineage>
        <taxon>Eukaryota</taxon>
        <taxon>Metazoa</taxon>
        <taxon>Spiralia</taxon>
        <taxon>Lophotrochozoa</taxon>
        <taxon>Mollusca</taxon>
        <taxon>Bivalvia</taxon>
        <taxon>Autobranchia</taxon>
        <taxon>Pteriomorphia</taxon>
        <taxon>Ostreida</taxon>
        <taxon>Ostreoidea</taxon>
        <taxon>Ostreidae</taxon>
        <taxon>Magallana</taxon>
    </lineage>
</organism>
<keyword evidence="4" id="KW-0396">Initiation factor</keyword>
<dbReference type="MEROPS" id="I17.003"/>
<evidence type="ECO:0000313" key="4">
    <source>
        <dbReference type="EMBL" id="EKC21044.1"/>
    </source>
</evidence>
<feature type="compositionally biased region" description="Basic and acidic residues" evidence="3">
    <location>
        <begin position="1238"/>
        <end position="1252"/>
    </location>
</feature>
<keyword evidence="1" id="KW-0732">Signal</keyword>
<protein>
    <submittedName>
        <fullName evidence="4">Translation initiation factor IF-2</fullName>
    </submittedName>
</protein>
<feature type="compositionally biased region" description="Basic and acidic residues" evidence="3">
    <location>
        <begin position="915"/>
        <end position="930"/>
    </location>
</feature>
<reference evidence="4" key="1">
    <citation type="journal article" date="2012" name="Nature">
        <title>The oyster genome reveals stress adaptation and complexity of shell formation.</title>
        <authorList>
            <person name="Zhang G."/>
            <person name="Fang X."/>
            <person name="Guo X."/>
            <person name="Li L."/>
            <person name="Luo R."/>
            <person name="Xu F."/>
            <person name="Yang P."/>
            <person name="Zhang L."/>
            <person name="Wang X."/>
            <person name="Qi H."/>
            <person name="Xiong Z."/>
            <person name="Que H."/>
            <person name="Xie Y."/>
            <person name="Holland P.W."/>
            <person name="Paps J."/>
            <person name="Zhu Y."/>
            <person name="Wu F."/>
            <person name="Chen Y."/>
            <person name="Wang J."/>
            <person name="Peng C."/>
            <person name="Meng J."/>
            <person name="Yang L."/>
            <person name="Liu J."/>
            <person name="Wen B."/>
            <person name="Zhang N."/>
            <person name="Huang Z."/>
            <person name="Zhu Q."/>
            <person name="Feng Y."/>
            <person name="Mount A."/>
            <person name="Hedgecock D."/>
            <person name="Xu Z."/>
            <person name="Liu Y."/>
            <person name="Domazet-Loso T."/>
            <person name="Du Y."/>
            <person name="Sun X."/>
            <person name="Zhang S."/>
            <person name="Liu B."/>
            <person name="Cheng P."/>
            <person name="Jiang X."/>
            <person name="Li J."/>
            <person name="Fan D."/>
            <person name="Wang W."/>
            <person name="Fu W."/>
            <person name="Wang T."/>
            <person name="Wang B."/>
            <person name="Zhang J."/>
            <person name="Peng Z."/>
            <person name="Li Y."/>
            <person name="Li N."/>
            <person name="Wang J."/>
            <person name="Chen M."/>
            <person name="He Y."/>
            <person name="Tan F."/>
            <person name="Song X."/>
            <person name="Zheng Q."/>
            <person name="Huang R."/>
            <person name="Yang H."/>
            <person name="Du X."/>
            <person name="Chen L."/>
            <person name="Yang M."/>
            <person name="Gaffney P.M."/>
            <person name="Wang S."/>
            <person name="Luo L."/>
            <person name="She Z."/>
            <person name="Ming Y."/>
            <person name="Huang W."/>
            <person name="Zhang S."/>
            <person name="Huang B."/>
            <person name="Zhang Y."/>
            <person name="Qu T."/>
            <person name="Ni P."/>
            <person name="Miao G."/>
            <person name="Wang J."/>
            <person name="Wang Q."/>
            <person name="Steinberg C.E."/>
            <person name="Wang H."/>
            <person name="Li N."/>
            <person name="Qian L."/>
            <person name="Zhang G."/>
            <person name="Li Y."/>
            <person name="Yang H."/>
            <person name="Liu X."/>
            <person name="Wang J."/>
            <person name="Yin Y."/>
            <person name="Wang J."/>
        </authorList>
    </citation>
    <scope>NUCLEOTIDE SEQUENCE [LARGE SCALE GENOMIC DNA]</scope>
    <source>
        <strain evidence="4">05x7-T-G4-1.051#20</strain>
    </source>
</reference>
<feature type="compositionally biased region" description="Polar residues" evidence="3">
    <location>
        <begin position="774"/>
        <end position="829"/>
    </location>
</feature>
<feature type="compositionally biased region" description="Low complexity" evidence="3">
    <location>
        <begin position="1616"/>
        <end position="1628"/>
    </location>
</feature>
<evidence type="ECO:0000256" key="2">
    <source>
        <dbReference type="ARBA" id="ARBA00023157"/>
    </source>
</evidence>
<feature type="compositionally biased region" description="Polar residues" evidence="3">
    <location>
        <begin position="474"/>
        <end position="486"/>
    </location>
</feature>
<feature type="region of interest" description="Disordered" evidence="3">
    <location>
        <begin position="1608"/>
        <end position="1645"/>
    </location>
</feature>
<keyword evidence="2" id="KW-1015">Disulfide bond</keyword>
<dbReference type="InterPro" id="IPR050514">
    <property type="entry name" value="WAP_four-disulfide_core"/>
</dbReference>
<dbReference type="EMBL" id="JH817844">
    <property type="protein sequence ID" value="EKC21044.1"/>
    <property type="molecule type" value="Genomic_DNA"/>
</dbReference>
<evidence type="ECO:0000256" key="3">
    <source>
        <dbReference type="SAM" id="MobiDB-lite"/>
    </source>
</evidence>
<feature type="compositionally biased region" description="Polar residues" evidence="3">
    <location>
        <begin position="392"/>
        <end position="417"/>
    </location>
</feature>
<dbReference type="Pfam" id="PF00095">
    <property type="entry name" value="WAP"/>
    <property type="match status" value="1"/>
</dbReference>
<feature type="compositionally biased region" description="Polar residues" evidence="3">
    <location>
        <begin position="533"/>
        <end position="552"/>
    </location>
</feature>
<dbReference type="PANTHER" id="PTHR19441">
    <property type="entry name" value="WHEY ACDIC PROTEIN WAP"/>
    <property type="match status" value="1"/>
</dbReference>
<dbReference type="GO" id="GO:0003743">
    <property type="term" value="F:translation initiation factor activity"/>
    <property type="evidence" value="ECO:0007669"/>
    <property type="project" value="UniProtKB-KW"/>
</dbReference>
<dbReference type="PROSITE" id="PS51390">
    <property type="entry name" value="WAP"/>
    <property type="match status" value="1"/>
</dbReference>
<feature type="region of interest" description="Disordered" evidence="3">
    <location>
        <begin position="1230"/>
        <end position="1361"/>
    </location>
</feature>
<feature type="compositionally biased region" description="Polar residues" evidence="3">
    <location>
        <begin position="210"/>
        <end position="228"/>
    </location>
</feature>
<feature type="compositionally biased region" description="Polar residues" evidence="3">
    <location>
        <begin position="891"/>
        <end position="900"/>
    </location>
</feature>
<feature type="compositionally biased region" description="Polar residues" evidence="3">
    <location>
        <begin position="584"/>
        <end position="756"/>
    </location>
</feature>
<dbReference type="SMART" id="SM00217">
    <property type="entry name" value="WAP"/>
    <property type="match status" value="1"/>
</dbReference>
<feature type="compositionally biased region" description="Polar residues" evidence="3">
    <location>
        <begin position="447"/>
        <end position="466"/>
    </location>
</feature>
<feature type="compositionally biased region" description="Polar residues" evidence="3">
    <location>
        <begin position="295"/>
        <end position="305"/>
    </location>
</feature>
<feature type="compositionally biased region" description="Polar residues" evidence="3">
    <location>
        <begin position="559"/>
        <end position="576"/>
    </location>
</feature>
<feature type="compositionally biased region" description="Low complexity" evidence="3">
    <location>
        <begin position="120"/>
        <end position="162"/>
    </location>
</feature>
<sequence>MSHDFFVTVTSWITQSVSGQALFGRNSPSNFMFVSPSRYGASNPNAPSGEIIHKSSLPAKNQVQYAGAGASLKPGYCPSVVLITSTKCADLCGDDNDCVGMKKCCRNGCGKRCIEPVHQAQNPPSQQQAQNAPPQQQVQNAPPQQQVQNAPPQQQAQNHPSNRQTQNAPTEHQPIINNKPDLFPGVPPSQLYGANHLPNTVNGGPMFHRPNSSAPQSEAVYNQRNQPNIAGPNNFYQQQHTGTNDPQGNVPSNGSVGSFYPPSTPTNGQHQINEIQGHSYIPQGTINSHAPAANNPWTSNAQSPSYPGHIGGQAPGYDPASHTIQGGASNSQHRNIQMGVSQNQTAGYDPHQNLPSGSNPPYQYNGLPNGNGQPNLNNPPPYSAPNGPNNPSPETYDQVSGLYNQQFPQPSSYNPSKSYHAATGGSSYRPAVPNNQYSNPAGGPNSDPYQQQVSGGTNVHNFTTEYSGGAYDPSVQQRHQQQNTERANGESVSHVEYPMGAHQKEGGSNSQFYDPVGQTGPKGNLYEPHPNIPGQNQFIQGPNQSEPYQNIHSRFPNRPTVNQNEPLRNGFGQNYNGPYRNEPSRNQIGPYQNGANQNPSGPYQNGQNHNPSGPYQNRPSQNPSGQYQNGANQNPSGPYQNGPSESPNEPYQNVPSQNPSGTYQNGPSQNPSGPYQNGANQNPSGPYQNGANQNPSGPYQNGPSESPSEPYQNVPSQNPSGPYQNGPSQNPSGPYQNGPSESPSGPYQNGPSQNPSGPYPNKPIQNPIGPYQNRPAQNKPNINNAVLNTNGPYQNTHMQNPNGYPQSGPIPNQNGPQQIGPRNNLNEAYQNGPRPFPNRLNQDVHNPYSSEPYQNKPSEHYNSPRGHQNGPLQNGPGQNQNGQSLQSNSPHHIQTPNSVPNLPGQEGLPNSPYNEPRRSEPHHKPQHAENTRNTQYNSAGAVYPHQQSAYQKAQRSNNVLQIRPYKVGKGNSVVEILPYDGESRVPLVNGNTQNYNQDQYHHEQINREPTNAVQYPQNGADNSLYSPNTGPPKNMIQQVGEPEGIQQVQPEVRDMIPNSAVKLKPSIYGSYKIIPYDMRKYGKSKPMRSNLSGQGMGSNMNSNAPTEVKAPETIPKPASGVGPWPVGYEVTSRVHPGNSVQNQAFNTRQPRTYSNVEPKIPVEIKQTNQHQQENRGFNARTTAGIAPRWFSDKTVSYQGPKDIHTAGPEFPVPVVDKRVTYPEIESLATIKHPSSSSKNKEVSPKWDRKGKESSPQISPIPVQNALSTPAVEPKVGPREPESITKSPSFTNMVHTNGEPSSNNYNNLKQGQKEQTSIEPAGIVRDPGVNQKGDVTPGPSIKPSSNVAKNSFHDPHMDMNPMNSITYKDTRFGKNYYDPVTDHATLQEVNHHNHFESVHSRTRSQNKFSLMGGDPNPAGHVYNAAPPLQYNAANLGIVDYGQPRASAFEAQPVRRERMGLSARGDSSYGSGLSISRIYHDVGHSRAIMEPPTSFEFSSEFRKATAKPTYRPPIDSLGQVYIDIARFPDNPMQAPPNPLSLSSGFRGHIPDLLTTLPPLDKSTPKETPISYIEKKTTDAVSSLNLLEPPKTEKPAEPKNIIPEGMALTETGSKPKQMAPGSASQSSPSAPRLGISSTLIGAPPTNTGPEKKVFNRDGFNLFNGYKPQYKVPVKEIRNPSVRGAPVFSARAGKTLKKQ</sequence>
<feature type="compositionally biased region" description="Polar residues" evidence="3">
    <location>
        <begin position="1283"/>
        <end position="1317"/>
    </location>
</feature>
<feature type="compositionally biased region" description="Polar residues" evidence="3">
    <location>
        <begin position="839"/>
        <end position="856"/>
    </location>
</feature>
<evidence type="ECO:0000256" key="1">
    <source>
        <dbReference type="ARBA" id="ARBA00022729"/>
    </source>
</evidence>